<dbReference type="STRING" id="91626.A0A0C9MLD6"/>
<dbReference type="AlphaFoldDB" id="A0A0C9MLD6"/>
<dbReference type="Proteomes" id="UP000053815">
    <property type="component" value="Unassembled WGS sequence"/>
</dbReference>
<evidence type="ECO:0000256" key="2">
    <source>
        <dbReference type="ARBA" id="ARBA00065633"/>
    </source>
</evidence>
<evidence type="ECO:0000313" key="3">
    <source>
        <dbReference type="EMBL" id="GAN08319.1"/>
    </source>
</evidence>
<dbReference type="GO" id="GO:0070476">
    <property type="term" value="P:rRNA (guanine-N7)-methylation"/>
    <property type="evidence" value="ECO:0007669"/>
    <property type="project" value="EnsemblFungi"/>
</dbReference>
<dbReference type="GO" id="GO:0030488">
    <property type="term" value="P:tRNA methylation"/>
    <property type="evidence" value="ECO:0007669"/>
    <property type="project" value="EnsemblFungi"/>
</dbReference>
<protein>
    <submittedName>
        <fullName evidence="3">Trm112p-domain-containing protein</fullName>
    </submittedName>
</protein>
<dbReference type="GO" id="GO:0016435">
    <property type="term" value="F:rRNA (guanine) methyltransferase activity"/>
    <property type="evidence" value="ECO:0007669"/>
    <property type="project" value="EnsemblFungi"/>
</dbReference>
<proteinExistence type="inferred from homology"/>
<dbReference type="PANTHER" id="PTHR12773">
    <property type="entry name" value="UPF0315 PROTEIN-RELATED"/>
    <property type="match status" value="1"/>
</dbReference>
<comment type="subunit">
    <text evidence="2">Interacts with TRM9.</text>
</comment>
<dbReference type="GO" id="GO:0000470">
    <property type="term" value="P:maturation of LSU-rRNA"/>
    <property type="evidence" value="ECO:0007669"/>
    <property type="project" value="EnsemblFungi"/>
</dbReference>
<organism evidence="3">
    <name type="scientific">Mucor ambiguus</name>
    <dbReference type="NCBI Taxonomy" id="91626"/>
    <lineage>
        <taxon>Eukaryota</taxon>
        <taxon>Fungi</taxon>
        <taxon>Fungi incertae sedis</taxon>
        <taxon>Mucoromycota</taxon>
        <taxon>Mucoromycotina</taxon>
        <taxon>Mucoromycetes</taxon>
        <taxon>Mucorales</taxon>
        <taxon>Mucorineae</taxon>
        <taxon>Mucoraceae</taxon>
        <taxon>Mucor</taxon>
    </lineage>
</organism>
<accession>A0A0C9MLD6</accession>
<dbReference type="GO" id="GO:0008276">
    <property type="term" value="F:protein methyltransferase activity"/>
    <property type="evidence" value="ECO:0007669"/>
    <property type="project" value="EnsemblFungi"/>
</dbReference>
<dbReference type="GO" id="GO:0043528">
    <property type="term" value="C:tRNA (m2G10) methyltransferase complex"/>
    <property type="evidence" value="ECO:0007669"/>
    <property type="project" value="EnsemblFungi"/>
</dbReference>
<sequence length="123" mass="14240">MRLITHNMLQCHVKNCNNNNFPLRFEEVQVELIEADFNPEFLANMLNKIEWDALYNTAVQLGINTLPAQMPENAEENEDFLKLVHNVLLETHVQQGQMVCPNCAHVYKIRDGIPNMLLAEHEI</sequence>
<dbReference type="CDD" id="cd21089">
    <property type="entry name" value="Trm112-like"/>
    <property type="match status" value="1"/>
</dbReference>
<keyword evidence="4" id="KW-1185">Reference proteome</keyword>
<comment type="similarity">
    <text evidence="1">Belongs to the TRM112 family.</text>
</comment>
<dbReference type="InterPro" id="IPR039127">
    <property type="entry name" value="Trm112"/>
</dbReference>
<evidence type="ECO:0000313" key="4">
    <source>
        <dbReference type="Proteomes" id="UP000053815"/>
    </source>
</evidence>
<dbReference type="FunFam" id="2.20.25.10:FF:000018">
    <property type="entry name" value="Multifunctional methyltransferase subunit TRM112-like B"/>
    <property type="match status" value="1"/>
</dbReference>
<evidence type="ECO:0000256" key="1">
    <source>
        <dbReference type="ARBA" id="ARBA00007980"/>
    </source>
</evidence>
<dbReference type="OrthoDB" id="2187549at2759"/>
<dbReference type="InterPro" id="IPR005651">
    <property type="entry name" value="Trm112-like"/>
</dbReference>
<dbReference type="Gene3D" id="2.20.25.10">
    <property type="match status" value="1"/>
</dbReference>
<dbReference type="GO" id="GO:0030490">
    <property type="term" value="P:maturation of SSU-rRNA"/>
    <property type="evidence" value="ECO:0007669"/>
    <property type="project" value="EnsemblFungi"/>
</dbReference>
<gene>
    <name evidence="3" type="ORF">MAM1_0199d07828</name>
</gene>
<dbReference type="Pfam" id="PF03966">
    <property type="entry name" value="Trm112p"/>
    <property type="match status" value="1"/>
</dbReference>
<dbReference type="GO" id="GO:0002098">
    <property type="term" value="P:tRNA wobble uridine modification"/>
    <property type="evidence" value="ECO:0007669"/>
    <property type="project" value="EnsemblFungi"/>
</dbReference>
<dbReference type="PANTHER" id="PTHR12773:SF0">
    <property type="entry name" value="MULTIFUNCTIONAL METHYLTRANSFERASE SUBUNIT TRM112-LIKE PROTEIN"/>
    <property type="match status" value="1"/>
</dbReference>
<name>A0A0C9MLD6_9FUNG</name>
<dbReference type="GO" id="GO:0035657">
    <property type="term" value="C:eRF1 methyltransferase complex"/>
    <property type="evidence" value="ECO:0007669"/>
    <property type="project" value="EnsemblFungi"/>
</dbReference>
<dbReference type="SUPFAM" id="SSF158997">
    <property type="entry name" value="Trm112p-like"/>
    <property type="match status" value="1"/>
</dbReference>
<dbReference type="GO" id="GO:0046982">
    <property type="term" value="F:protein heterodimerization activity"/>
    <property type="evidence" value="ECO:0007669"/>
    <property type="project" value="InterPro"/>
</dbReference>
<dbReference type="EMBL" id="DF836488">
    <property type="protein sequence ID" value="GAN08319.1"/>
    <property type="molecule type" value="Genomic_DNA"/>
</dbReference>
<reference evidence="3" key="1">
    <citation type="submission" date="2014-09" db="EMBL/GenBank/DDBJ databases">
        <title>Draft genome sequence of an oleaginous Mucoromycotina fungus Mucor ambiguus NBRC6742.</title>
        <authorList>
            <person name="Takeda I."/>
            <person name="Yamane N."/>
            <person name="Morita T."/>
            <person name="Tamano K."/>
            <person name="Machida M."/>
            <person name="Baker S."/>
            <person name="Koike H."/>
        </authorList>
    </citation>
    <scope>NUCLEOTIDE SEQUENCE</scope>
    <source>
        <strain evidence="3">NBRC 6742</strain>
    </source>
</reference>
<dbReference type="GO" id="GO:0160102">
    <property type="term" value="F:tRNA (guanine(10)-N2)-methyltransferase activity"/>
    <property type="evidence" value="ECO:0007669"/>
    <property type="project" value="EnsemblFungi"/>
</dbReference>